<accession>A0ABW3LL69</accession>
<dbReference type="Proteomes" id="UP001597040">
    <property type="component" value="Unassembled WGS sequence"/>
</dbReference>
<gene>
    <name evidence="2" type="ORF">ACFQ3N_07425</name>
</gene>
<keyword evidence="1" id="KW-0472">Membrane</keyword>
<protein>
    <submittedName>
        <fullName evidence="2">Uncharacterized protein</fullName>
    </submittedName>
</protein>
<feature type="transmembrane region" description="Helical" evidence="1">
    <location>
        <begin position="94"/>
        <end position="111"/>
    </location>
</feature>
<name>A0ABW3LL69_9BACI</name>
<keyword evidence="3" id="KW-1185">Reference proteome</keyword>
<feature type="transmembrane region" description="Helical" evidence="1">
    <location>
        <begin position="6"/>
        <end position="26"/>
    </location>
</feature>
<evidence type="ECO:0000313" key="3">
    <source>
        <dbReference type="Proteomes" id="UP001597040"/>
    </source>
</evidence>
<keyword evidence="1" id="KW-0812">Transmembrane</keyword>
<evidence type="ECO:0000313" key="2">
    <source>
        <dbReference type="EMBL" id="MFD1038239.1"/>
    </source>
</evidence>
<dbReference type="EMBL" id="JBHTKJ010000016">
    <property type="protein sequence ID" value="MFD1038239.1"/>
    <property type="molecule type" value="Genomic_DNA"/>
</dbReference>
<keyword evidence="1" id="KW-1133">Transmembrane helix</keyword>
<feature type="transmembrane region" description="Helical" evidence="1">
    <location>
        <begin position="117"/>
        <end position="137"/>
    </location>
</feature>
<proteinExistence type="predicted"/>
<evidence type="ECO:0000256" key="1">
    <source>
        <dbReference type="SAM" id="Phobius"/>
    </source>
</evidence>
<feature type="transmembrane region" description="Helical" evidence="1">
    <location>
        <begin position="149"/>
        <end position="170"/>
    </location>
</feature>
<organism evidence="2 3">
    <name type="scientific">Virgibacillus byunsanensis</name>
    <dbReference type="NCBI Taxonomy" id="570945"/>
    <lineage>
        <taxon>Bacteria</taxon>
        <taxon>Bacillati</taxon>
        <taxon>Bacillota</taxon>
        <taxon>Bacilli</taxon>
        <taxon>Bacillales</taxon>
        <taxon>Bacillaceae</taxon>
        <taxon>Virgibacillus</taxon>
    </lineage>
</organism>
<feature type="transmembrane region" description="Helical" evidence="1">
    <location>
        <begin position="38"/>
        <end position="60"/>
    </location>
</feature>
<feature type="transmembrane region" description="Helical" evidence="1">
    <location>
        <begin position="66"/>
        <end position="87"/>
    </location>
</feature>
<dbReference type="RefSeq" id="WP_390361030.1">
    <property type="nucleotide sequence ID" value="NZ_JBHTKJ010000016.1"/>
</dbReference>
<comment type="caution">
    <text evidence="2">The sequence shown here is derived from an EMBL/GenBank/DDBJ whole genome shotgun (WGS) entry which is preliminary data.</text>
</comment>
<reference evidence="3" key="1">
    <citation type="journal article" date="2019" name="Int. J. Syst. Evol. Microbiol.">
        <title>The Global Catalogue of Microorganisms (GCM) 10K type strain sequencing project: providing services to taxonomists for standard genome sequencing and annotation.</title>
        <authorList>
            <consortium name="The Broad Institute Genomics Platform"/>
            <consortium name="The Broad Institute Genome Sequencing Center for Infectious Disease"/>
            <person name="Wu L."/>
            <person name="Ma J."/>
        </authorList>
    </citation>
    <scope>NUCLEOTIDE SEQUENCE [LARGE SCALE GENOMIC DNA]</scope>
    <source>
        <strain evidence="3">CCUG 56754</strain>
    </source>
</reference>
<sequence>MSYTLIFILGIFAIQSISILFFVTYYRMWISKMNGMIISMALGMTTGILIGTILGVVLHGNLFESTVYSIIIGFTIGFIAGIPFGLLAVIDGTLSGLMGGMMGAMLGEMVAMSNPDAMIRILSLIVTMTLLLVLYTADNSIRKESNKSIFPFLNYPFWLLFIIALVYLGLN</sequence>